<proteinExistence type="predicted"/>
<evidence type="ECO:0000313" key="3">
    <source>
        <dbReference type="Proteomes" id="UP001432027"/>
    </source>
</evidence>
<keyword evidence="1" id="KW-0732">Signal</keyword>
<reference evidence="2" key="1">
    <citation type="submission" date="2023-10" db="EMBL/GenBank/DDBJ databases">
        <title>Genome assembly of Pristionchus species.</title>
        <authorList>
            <person name="Yoshida K."/>
            <person name="Sommer R.J."/>
        </authorList>
    </citation>
    <scope>NUCLEOTIDE SEQUENCE</scope>
    <source>
        <strain evidence="2">RS0144</strain>
    </source>
</reference>
<evidence type="ECO:0000256" key="1">
    <source>
        <dbReference type="SAM" id="SignalP"/>
    </source>
</evidence>
<protein>
    <submittedName>
        <fullName evidence="2">Uncharacterized protein</fullName>
    </submittedName>
</protein>
<gene>
    <name evidence="2" type="ORF">PENTCL1PPCAC_10277</name>
</gene>
<organism evidence="2 3">
    <name type="scientific">Pristionchus entomophagus</name>
    <dbReference type="NCBI Taxonomy" id="358040"/>
    <lineage>
        <taxon>Eukaryota</taxon>
        <taxon>Metazoa</taxon>
        <taxon>Ecdysozoa</taxon>
        <taxon>Nematoda</taxon>
        <taxon>Chromadorea</taxon>
        <taxon>Rhabditida</taxon>
        <taxon>Rhabditina</taxon>
        <taxon>Diplogasteromorpha</taxon>
        <taxon>Diplogasteroidea</taxon>
        <taxon>Neodiplogasteridae</taxon>
        <taxon>Pristionchus</taxon>
    </lineage>
</organism>
<dbReference type="AlphaFoldDB" id="A0AAV5SZG1"/>
<accession>A0AAV5SZG1</accession>
<dbReference type="Proteomes" id="UP001432027">
    <property type="component" value="Unassembled WGS sequence"/>
</dbReference>
<feature type="chain" id="PRO_5043708569" evidence="1">
    <location>
        <begin position="23"/>
        <end position="147"/>
    </location>
</feature>
<name>A0AAV5SZG1_9BILA</name>
<comment type="caution">
    <text evidence="2">The sequence shown here is derived from an EMBL/GenBank/DDBJ whole genome shotgun (WGS) entry which is preliminary data.</text>
</comment>
<evidence type="ECO:0000313" key="2">
    <source>
        <dbReference type="EMBL" id="GMS88102.1"/>
    </source>
</evidence>
<dbReference type="EMBL" id="BTSX01000003">
    <property type="protein sequence ID" value="GMS88102.1"/>
    <property type="molecule type" value="Genomic_DNA"/>
</dbReference>
<sequence length="147" mass="16195">TLRSMGIMIRALVAASLCFVLSECSLKWDAKFDKNTIVDSEQLNLALQQAPANYNFCHWEGCDPGNYCSSGTYVGRIQGGWSPYAGNSGFCWLGINYLCCDPAHIHKGIEENCFDVDRLYRPNGCDGKEIAIQNNAGWLCCNPGTIV</sequence>
<feature type="non-terminal residue" evidence="2">
    <location>
        <position position="1"/>
    </location>
</feature>
<keyword evidence="3" id="KW-1185">Reference proteome</keyword>
<feature type="signal peptide" evidence="1">
    <location>
        <begin position="1"/>
        <end position="22"/>
    </location>
</feature>